<organism evidence="4">
    <name type="scientific">uncultured Anaerotruncus sp</name>
    <dbReference type="NCBI Taxonomy" id="905011"/>
    <lineage>
        <taxon>Bacteria</taxon>
        <taxon>Bacillati</taxon>
        <taxon>Bacillota</taxon>
        <taxon>Clostridia</taxon>
        <taxon>Eubacteriales</taxon>
        <taxon>Oscillospiraceae</taxon>
        <taxon>Anaerotruncus</taxon>
        <taxon>environmental samples</taxon>
    </lineage>
</organism>
<dbReference type="GO" id="GO:0008477">
    <property type="term" value="F:purine nucleosidase activity"/>
    <property type="evidence" value="ECO:0007669"/>
    <property type="project" value="TreeGrafter"/>
</dbReference>
<evidence type="ECO:0000259" key="3">
    <source>
        <dbReference type="Pfam" id="PF01156"/>
    </source>
</evidence>
<gene>
    <name evidence="4" type="primary">rihA_9</name>
    <name evidence="4" type="ORF">SAMEA3545359_01547</name>
</gene>
<dbReference type="Pfam" id="PF01156">
    <property type="entry name" value="IU_nuc_hydro"/>
    <property type="match status" value="1"/>
</dbReference>
<dbReference type="SUPFAM" id="SSF53590">
    <property type="entry name" value="Nucleoside hydrolase"/>
    <property type="match status" value="1"/>
</dbReference>
<dbReference type="EMBL" id="FMHG01000001">
    <property type="protein sequence ID" value="SCJ70955.1"/>
    <property type="molecule type" value="Genomic_DNA"/>
</dbReference>
<accession>A0A1C6INN3</accession>
<dbReference type="InterPro" id="IPR001910">
    <property type="entry name" value="Inosine/uridine_hydrolase_dom"/>
</dbReference>
<reference evidence="4" key="1">
    <citation type="submission" date="2015-09" db="EMBL/GenBank/DDBJ databases">
        <authorList>
            <consortium name="Pathogen Informatics"/>
        </authorList>
    </citation>
    <scope>NUCLEOTIDE SEQUENCE</scope>
    <source>
        <strain evidence="4">2789STDY5834896</strain>
    </source>
</reference>
<dbReference type="AlphaFoldDB" id="A0A1C6INN3"/>
<evidence type="ECO:0000256" key="2">
    <source>
        <dbReference type="ARBA" id="ARBA00023295"/>
    </source>
</evidence>
<evidence type="ECO:0000313" key="4">
    <source>
        <dbReference type="EMBL" id="SCJ70955.1"/>
    </source>
</evidence>
<dbReference type="EC" id="3.2.-.-" evidence="4"/>
<sequence length="324" mass="36358">MLEKRPLIIDCDPGIDDFVAILLANSCGQFDIRAITTLGGNVLPQYTARNAKNIAAIIGLDCPIGRGAQKPLMHEIDTADYIHGVDGIGGVELPESDRPFDERPAWDIIYDEACKFPGQLEVAAIGPLTNIAILFRKYPEVVRLIKKLHIMGGSTTTGNHSPYGEFNIWEDVLAADIVFNSGVELRMVGLDCTRQGQCDKQVWHQGLQKSGLVISKLREMMAFDPTQTELYRQHRGIKPSKDVENYVPGLPDAVTMAGMIDEDLLQCQKYYVMVETTGPLTYGWTMVDWNMTTRKPFNCEVALKVDTDRITELYRQMFDFYEGK</sequence>
<dbReference type="Gene3D" id="3.90.245.10">
    <property type="entry name" value="Ribonucleoside hydrolase-like"/>
    <property type="match status" value="1"/>
</dbReference>
<dbReference type="GO" id="GO:0006152">
    <property type="term" value="P:purine nucleoside catabolic process"/>
    <property type="evidence" value="ECO:0007669"/>
    <property type="project" value="TreeGrafter"/>
</dbReference>
<name>A0A1C6INN3_9FIRM</name>
<evidence type="ECO:0000256" key="1">
    <source>
        <dbReference type="ARBA" id="ARBA00022801"/>
    </source>
</evidence>
<feature type="domain" description="Inosine/uridine-preferring nucleoside hydrolase" evidence="3">
    <location>
        <begin position="7"/>
        <end position="310"/>
    </location>
</feature>
<keyword evidence="2 4" id="KW-0326">Glycosidase</keyword>
<dbReference type="InterPro" id="IPR023186">
    <property type="entry name" value="IUNH"/>
</dbReference>
<dbReference type="InterPro" id="IPR036452">
    <property type="entry name" value="Ribo_hydro-like"/>
</dbReference>
<dbReference type="PANTHER" id="PTHR12304">
    <property type="entry name" value="INOSINE-URIDINE PREFERRING NUCLEOSIDE HYDROLASE"/>
    <property type="match status" value="1"/>
</dbReference>
<proteinExistence type="predicted"/>
<protein>
    <submittedName>
        <fullName evidence="4">Pyrimidine-specific ribonucleoside hydrolase rihA</fullName>
        <ecNumber evidence="4">3.2.-.-</ecNumber>
    </submittedName>
</protein>
<dbReference type="PANTHER" id="PTHR12304:SF4">
    <property type="entry name" value="URIDINE NUCLEOSIDASE"/>
    <property type="match status" value="1"/>
</dbReference>
<dbReference type="GO" id="GO:0005829">
    <property type="term" value="C:cytosol"/>
    <property type="evidence" value="ECO:0007669"/>
    <property type="project" value="TreeGrafter"/>
</dbReference>
<keyword evidence="1 4" id="KW-0378">Hydrolase</keyword>